<gene>
    <name evidence="3" type="primary">pleD</name>
    <name evidence="3" type="ORF">ANAPHAGO_00688</name>
</gene>
<dbReference type="Proteomes" id="UP000055047">
    <property type="component" value="Unassembled WGS sequence"/>
</dbReference>
<comment type="catalytic activity">
    <reaction evidence="2">
        <text>2 GTP = 3',3'-c-di-GMP + 2 diphosphate</text>
        <dbReference type="Rhea" id="RHEA:24898"/>
        <dbReference type="ChEBI" id="CHEBI:33019"/>
        <dbReference type="ChEBI" id="CHEBI:37565"/>
        <dbReference type="ChEBI" id="CHEBI:58805"/>
        <dbReference type="EC" id="2.7.7.65"/>
    </reaction>
</comment>
<dbReference type="AlphaFoldDB" id="A0A098EEE7"/>
<dbReference type="GO" id="GO:0000160">
    <property type="term" value="P:phosphorelay signal transduction system"/>
    <property type="evidence" value="ECO:0007669"/>
    <property type="project" value="InterPro"/>
</dbReference>
<dbReference type="PROSITE" id="PS50887">
    <property type="entry name" value="GGDEF"/>
    <property type="match status" value="1"/>
</dbReference>
<organism evidence="3 4">
    <name type="scientific">Anaplasma phagocytophilum</name>
    <name type="common">Ehrlichia phagocytophila</name>
    <dbReference type="NCBI Taxonomy" id="948"/>
    <lineage>
        <taxon>Bacteria</taxon>
        <taxon>Pseudomonadati</taxon>
        <taxon>Pseudomonadota</taxon>
        <taxon>Alphaproteobacteria</taxon>
        <taxon>Rickettsiales</taxon>
        <taxon>Anaplasmataceae</taxon>
        <taxon>Anaplasma</taxon>
        <taxon>phagocytophilum group</taxon>
    </lineage>
</organism>
<dbReference type="SMART" id="SM00267">
    <property type="entry name" value="GGDEF"/>
    <property type="match status" value="1"/>
</dbReference>
<dbReference type="InterPro" id="IPR043128">
    <property type="entry name" value="Rev_trsase/Diguanyl_cyclase"/>
</dbReference>
<dbReference type="EC" id="2.7.7.65" evidence="1"/>
<dbReference type="InterPro" id="IPR001789">
    <property type="entry name" value="Sig_transdc_resp-reg_receiver"/>
</dbReference>
<dbReference type="InterPro" id="IPR011006">
    <property type="entry name" value="CheY-like_superfamily"/>
</dbReference>
<dbReference type="Gene3D" id="3.40.50.2300">
    <property type="match status" value="1"/>
</dbReference>
<name>A0A098EEE7_ANAPH</name>
<dbReference type="PROSITE" id="PS50110">
    <property type="entry name" value="RESPONSE_REGULATORY"/>
    <property type="match status" value="2"/>
</dbReference>
<dbReference type="PANTHER" id="PTHR45138:SF9">
    <property type="entry name" value="DIGUANYLATE CYCLASE DGCM-RELATED"/>
    <property type="match status" value="1"/>
</dbReference>
<dbReference type="PANTHER" id="PTHR45138">
    <property type="entry name" value="REGULATORY COMPONENTS OF SENSORY TRANSDUCTION SYSTEM"/>
    <property type="match status" value="1"/>
</dbReference>
<proteinExistence type="predicted"/>
<dbReference type="RefSeq" id="WP_060757699.1">
    <property type="nucleotide sequence ID" value="NZ_CCXQ01000051.1"/>
</dbReference>
<dbReference type="InterPro" id="IPR000160">
    <property type="entry name" value="GGDEF_dom"/>
</dbReference>
<sequence>MTAKILIVDDLPSNIKLLQAKLTAEYYTVITATSGPEAIRMAEEHQPDLILLDVMMPGMDGYETCKNMRTNPALAYIPIVMVTALDNTASNRVNGLSAGADDFLTKPIDDVALFSRIKSLTRFKILVDALRLRGKTTKDMSMVDYNIMHYANQISDGKILIIDEDKIRAESINNVLQESFQETTILSDPTQNINFTNAAKYDLLIIDMHFAGDGLRLCLEFRNSNEESRYTSVLLLIDESEDTNILHKAFDIGISDYIMVPICNNELVARVNLQIKKKRYQNALRSHLKNNAEMSIRDSLTGCYNRRYFEMYFQNILNESQEKDKPLSVMLLDIDHFKQVNDSLGHQVGDEILQQICKRIFNSIRISDLLARYGGEEFVIIMPETCIEEATLVADRLRRIIAESPFTTSAGPLNKTLSIGAANLRSGETAEQLLTRADKLLYVAKKTRNSVVSEKI</sequence>
<dbReference type="GO" id="GO:0005886">
    <property type="term" value="C:plasma membrane"/>
    <property type="evidence" value="ECO:0007669"/>
    <property type="project" value="TreeGrafter"/>
</dbReference>
<evidence type="ECO:0000256" key="1">
    <source>
        <dbReference type="ARBA" id="ARBA00012528"/>
    </source>
</evidence>
<dbReference type="EMBL" id="CCXQ01000051">
    <property type="protein sequence ID" value="CEG20659.1"/>
    <property type="molecule type" value="Genomic_DNA"/>
</dbReference>
<dbReference type="SUPFAM" id="SSF52172">
    <property type="entry name" value="CheY-like"/>
    <property type="match status" value="2"/>
</dbReference>
<dbReference type="Gene3D" id="3.30.70.270">
    <property type="match status" value="1"/>
</dbReference>
<dbReference type="SMART" id="SM00448">
    <property type="entry name" value="REC"/>
    <property type="match status" value="2"/>
</dbReference>
<dbReference type="Pfam" id="PF00990">
    <property type="entry name" value="GGDEF"/>
    <property type="match status" value="1"/>
</dbReference>
<dbReference type="GO" id="GO:0043709">
    <property type="term" value="P:cell adhesion involved in single-species biofilm formation"/>
    <property type="evidence" value="ECO:0007669"/>
    <property type="project" value="TreeGrafter"/>
</dbReference>
<reference evidence="3 4" key="1">
    <citation type="submission" date="2014-09" db="EMBL/GenBank/DDBJ databases">
        <authorList>
            <person name="Loux Valentin"/>
            <person name="Dugat Thibaut"/>
        </authorList>
    </citation>
    <scope>NUCLEOTIDE SEQUENCE [LARGE SCALE GENOMIC DNA]</scope>
    <source>
        <strain evidence="3 4">BOV-10_179</strain>
    </source>
</reference>
<evidence type="ECO:0000256" key="2">
    <source>
        <dbReference type="ARBA" id="ARBA00034247"/>
    </source>
</evidence>
<dbReference type="NCBIfam" id="NF007135">
    <property type="entry name" value="PRK09581.1"/>
    <property type="match status" value="1"/>
</dbReference>
<dbReference type="GO" id="GO:1902201">
    <property type="term" value="P:negative regulation of bacterial-type flagellum-dependent cell motility"/>
    <property type="evidence" value="ECO:0007669"/>
    <property type="project" value="TreeGrafter"/>
</dbReference>
<dbReference type="Pfam" id="PF00072">
    <property type="entry name" value="Response_reg"/>
    <property type="match status" value="2"/>
</dbReference>
<dbReference type="InterPro" id="IPR029787">
    <property type="entry name" value="Nucleotide_cyclase"/>
</dbReference>
<dbReference type="FunFam" id="3.40.50.2300:FF:000574">
    <property type="entry name" value="Response regulator PleD"/>
    <property type="match status" value="1"/>
</dbReference>
<protein>
    <recommendedName>
        <fullName evidence="1">diguanylate cyclase</fullName>
        <ecNumber evidence="1">2.7.7.65</ecNumber>
    </recommendedName>
</protein>
<dbReference type="NCBIfam" id="TIGR00254">
    <property type="entry name" value="GGDEF"/>
    <property type="match status" value="1"/>
</dbReference>
<evidence type="ECO:0000313" key="3">
    <source>
        <dbReference type="EMBL" id="CEG20659.1"/>
    </source>
</evidence>
<evidence type="ECO:0000313" key="4">
    <source>
        <dbReference type="Proteomes" id="UP000055047"/>
    </source>
</evidence>
<dbReference type="InterPro" id="IPR050469">
    <property type="entry name" value="Diguanylate_Cyclase"/>
</dbReference>
<accession>A0A098EEE7</accession>
<dbReference type="SUPFAM" id="SSF55073">
    <property type="entry name" value="Nucleotide cyclase"/>
    <property type="match status" value="1"/>
</dbReference>
<dbReference type="CDD" id="cd17538">
    <property type="entry name" value="REC_D1_PleD-like"/>
    <property type="match status" value="1"/>
</dbReference>
<dbReference type="FunFam" id="3.30.70.270:FF:000001">
    <property type="entry name" value="Diguanylate cyclase domain protein"/>
    <property type="match status" value="1"/>
</dbReference>
<dbReference type="GO" id="GO:0052621">
    <property type="term" value="F:diguanylate cyclase activity"/>
    <property type="evidence" value="ECO:0007669"/>
    <property type="project" value="UniProtKB-EC"/>
</dbReference>
<dbReference type="CDD" id="cd01949">
    <property type="entry name" value="GGDEF"/>
    <property type="match status" value="1"/>
</dbReference>